<evidence type="ECO:0000313" key="12">
    <source>
        <dbReference type="Proteomes" id="UP000294562"/>
    </source>
</evidence>
<evidence type="ECO:0000313" key="11">
    <source>
        <dbReference type="EMBL" id="TDL86892.1"/>
    </source>
</evidence>
<evidence type="ECO:0000256" key="9">
    <source>
        <dbReference type="RuleBase" id="RU369079"/>
    </source>
</evidence>
<keyword evidence="5 9" id="KW-0812">Transmembrane</keyword>
<dbReference type="Pfam" id="PF04290">
    <property type="entry name" value="DctQ"/>
    <property type="match status" value="1"/>
</dbReference>
<protein>
    <recommendedName>
        <fullName evidence="9">TRAP transporter small permease protein</fullName>
    </recommendedName>
</protein>
<feature type="transmembrane region" description="Helical" evidence="9">
    <location>
        <begin position="21"/>
        <end position="44"/>
    </location>
</feature>
<comment type="subcellular location">
    <subcellularLocation>
        <location evidence="1 9">Cell inner membrane</location>
        <topology evidence="1 9">Multi-pass membrane protein</topology>
    </subcellularLocation>
</comment>
<evidence type="ECO:0000256" key="7">
    <source>
        <dbReference type="ARBA" id="ARBA00023136"/>
    </source>
</evidence>
<evidence type="ECO:0000256" key="1">
    <source>
        <dbReference type="ARBA" id="ARBA00004429"/>
    </source>
</evidence>
<comment type="function">
    <text evidence="9">Part of the tripartite ATP-independent periplasmic (TRAP) transport system.</text>
</comment>
<evidence type="ECO:0000256" key="5">
    <source>
        <dbReference type="ARBA" id="ARBA00022692"/>
    </source>
</evidence>
<feature type="transmembrane region" description="Helical" evidence="9">
    <location>
        <begin position="56"/>
        <end position="72"/>
    </location>
</feature>
<feature type="transmembrane region" description="Helical" evidence="9">
    <location>
        <begin position="93"/>
        <end position="117"/>
    </location>
</feature>
<dbReference type="InterPro" id="IPR007387">
    <property type="entry name" value="TRAP_DctQ"/>
</dbReference>
<comment type="subunit">
    <text evidence="9">The complex comprises the extracytoplasmic solute receptor protein and the two transmembrane proteins.</text>
</comment>
<organism evidence="11 12">
    <name type="scientific">Meridianimarinicoccus aquatilis</name>
    <dbReference type="NCBI Taxonomy" id="2552766"/>
    <lineage>
        <taxon>Bacteria</taxon>
        <taxon>Pseudomonadati</taxon>
        <taxon>Pseudomonadota</taxon>
        <taxon>Alphaproteobacteria</taxon>
        <taxon>Rhodobacterales</taxon>
        <taxon>Paracoccaceae</taxon>
        <taxon>Meridianimarinicoccus</taxon>
    </lineage>
</organism>
<comment type="similarity">
    <text evidence="8 9">Belongs to the TRAP transporter small permease family.</text>
</comment>
<dbReference type="OrthoDB" id="4250245at2"/>
<keyword evidence="6 9" id="KW-1133">Transmembrane helix</keyword>
<dbReference type="AlphaFoldDB" id="A0A4R6ATD9"/>
<dbReference type="Proteomes" id="UP000294562">
    <property type="component" value="Unassembled WGS sequence"/>
</dbReference>
<feature type="transmembrane region" description="Helical" evidence="9">
    <location>
        <begin position="137"/>
        <end position="159"/>
    </location>
</feature>
<evidence type="ECO:0000256" key="3">
    <source>
        <dbReference type="ARBA" id="ARBA00022475"/>
    </source>
</evidence>
<feature type="domain" description="Tripartite ATP-independent periplasmic transporters DctQ component" evidence="10">
    <location>
        <begin position="30"/>
        <end position="161"/>
    </location>
</feature>
<comment type="caution">
    <text evidence="11">The sequence shown here is derived from an EMBL/GenBank/DDBJ whole genome shotgun (WGS) entry which is preliminary data.</text>
</comment>
<keyword evidence="7 9" id="KW-0472">Membrane</keyword>
<dbReference type="GO" id="GO:0005886">
    <property type="term" value="C:plasma membrane"/>
    <property type="evidence" value="ECO:0007669"/>
    <property type="project" value="UniProtKB-SubCell"/>
</dbReference>
<evidence type="ECO:0000256" key="4">
    <source>
        <dbReference type="ARBA" id="ARBA00022519"/>
    </source>
</evidence>
<reference evidence="11 12" key="1">
    <citation type="submission" date="2019-03" db="EMBL/GenBank/DDBJ databases">
        <title>Rhodobacteraceae bacterium SM1902, a new member of the family Rhodobacteraceae isolated from Yantai.</title>
        <authorList>
            <person name="Sun Y."/>
        </authorList>
    </citation>
    <scope>NUCLEOTIDE SEQUENCE [LARGE SCALE GENOMIC DNA]</scope>
    <source>
        <strain evidence="11 12">SM1902</strain>
    </source>
</reference>
<dbReference type="PANTHER" id="PTHR35011:SF4">
    <property type="entry name" value="SLL1102 PROTEIN"/>
    <property type="match status" value="1"/>
</dbReference>
<dbReference type="PANTHER" id="PTHR35011">
    <property type="entry name" value="2,3-DIKETO-L-GULONATE TRAP TRANSPORTER SMALL PERMEASE PROTEIN YIAM"/>
    <property type="match status" value="1"/>
</dbReference>
<sequence length="177" mass="19010">MSVMISRISDGASCTVRIVGHIAAWSGLALVLLVAFNVLARYLFGYGTVALQEMEWHLMAVTALFGMSYGLNQGGEVRVDVLYSGFRPRTKAIVDLIAHIGLLAVSLIIAYLCIAYVQASYSINEGSPDPGGLGYRYVLKAALPIAFALLSIQALAMVLHGILQLTGQRPLPETDPE</sequence>
<evidence type="ECO:0000256" key="8">
    <source>
        <dbReference type="ARBA" id="ARBA00038436"/>
    </source>
</evidence>
<proteinExistence type="inferred from homology"/>
<keyword evidence="4 9" id="KW-0997">Cell inner membrane</keyword>
<keyword evidence="2 9" id="KW-0813">Transport</keyword>
<evidence type="ECO:0000256" key="2">
    <source>
        <dbReference type="ARBA" id="ARBA00022448"/>
    </source>
</evidence>
<keyword evidence="3" id="KW-1003">Cell membrane</keyword>
<dbReference type="GO" id="GO:0022857">
    <property type="term" value="F:transmembrane transporter activity"/>
    <property type="evidence" value="ECO:0007669"/>
    <property type="project" value="UniProtKB-UniRule"/>
</dbReference>
<accession>A0A4R6ATD9</accession>
<dbReference type="EMBL" id="SMZO01000027">
    <property type="protein sequence ID" value="TDL86892.1"/>
    <property type="molecule type" value="Genomic_DNA"/>
</dbReference>
<keyword evidence="12" id="KW-1185">Reference proteome</keyword>
<dbReference type="InterPro" id="IPR055348">
    <property type="entry name" value="DctQ"/>
</dbReference>
<evidence type="ECO:0000256" key="6">
    <source>
        <dbReference type="ARBA" id="ARBA00022989"/>
    </source>
</evidence>
<gene>
    <name evidence="11" type="ORF">E2L05_12385</name>
</gene>
<name>A0A4R6ATD9_9RHOB</name>
<evidence type="ECO:0000259" key="10">
    <source>
        <dbReference type="Pfam" id="PF04290"/>
    </source>
</evidence>